<accession>A0A1M6GT26</accession>
<evidence type="ECO:0000259" key="1">
    <source>
        <dbReference type="Pfam" id="PF13472"/>
    </source>
</evidence>
<dbReference type="Gene3D" id="3.40.50.1110">
    <property type="entry name" value="SGNH hydrolase"/>
    <property type="match status" value="1"/>
</dbReference>
<gene>
    <name evidence="2" type="ORF">SAMN05444401_2232</name>
</gene>
<dbReference type="SUPFAM" id="SSF52266">
    <property type="entry name" value="SGNH hydrolase"/>
    <property type="match status" value="1"/>
</dbReference>
<dbReference type="RefSeq" id="WP_073006494.1">
    <property type="nucleotide sequence ID" value="NZ_FQZO01000003.1"/>
</dbReference>
<dbReference type="EMBL" id="FQZO01000003">
    <property type="protein sequence ID" value="SHJ13060.1"/>
    <property type="molecule type" value="Genomic_DNA"/>
</dbReference>
<protein>
    <submittedName>
        <fullName evidence="2">Lysophospholipase L1</fullName>
    </submittedName>
</protein>
<organism evidence="2 3">
    <name type="scientific">Clostridium amylolyticum</name>
    <dbReference type="NCBI Taxonomy" id="1121298"/>
    <lineage>
        <taxon>Bacteria</taxon>
        <taxon>Bacillati</taxon>
        <taxon>Bacillota</taxon>
        <taxon>Clostridia</taxon>
        <taxon>Eubacteriales</taxon>
        <taxon>Clostridiaceae</taxon>
        <taxon>Clostridium</taxon>
    </lineage>
</organism>
<dbReference type="PANTHER" id="PTHR30383">
    <property type="entry name" value="THIOESTERASE 1/PROTEASE 1/LYSOPHOSPHOLIPASE L1"/>
    <property type="match status" value="1"/>
</dbReference>
<dbReference type="InterPro" id="IPR013830">
    <property type="entry name" value="SGNH_hydro"/>
</dbReference>
<evidence type="ECO:0000313" key="2">
    <source>
        <dbReference type="EMBL" id="SHJ13060.1"/>
    </source>
</evidence>
<dbReference type="STRING" id="1121298.SAMN05444401_2232"/>
<evidence type="ECO:0000313" key="3">
    <source>
        <dbReference type="Proteomes" id="UP000184080"/>
    </source>
</evidence>
<dbReference type="OrthoDB" id="164654at2"/>
<dbReference type="AlphaFoldDB" id="A0A1M6GT26"/>
<sequence>MRKSVSHGERNNPSVKLKENNLGEYYIKGNNINLEEELVKDLHKECEKDNREAKIVAFGDSLTFGYGITREEDKWTNILSKELGCEVINAGVCGNTSSQGLERIYNDVLIHKPDYVIINFGMNDHFMVNRNDARVSLEGYRNNILNIIRLVREQGASPILVIPHRFIEGCAGNGNMGEGASYYYGRHPEKWYRNVGGALNQLDNYCEVLRDLASELKIPVIDIHEKSKNLDLSSILITLENSSEEDGVHLNEKGARFYGDMLKEFFHNVL</sequence>
<dbReference type="Pfam" id="PF13472">
    <property type="entry name" value="Lipase_GDSL_2"/>
    <property type="match status" value="1"/>
</dbReference>
<dbReference type="InterPro" id="IPR036514">
    <property type="entry name" value="SGNH_hydro_sf"/>
</dbReference>
<keyword evidence="3" id="KW-1185">Reference proteome</keyword>
<name>A0A1M6GT26_9CLOT</name>
<proteinExistence type="predicted"/>
<reference evidence="2 3" key="1">
    <citation type="submission" date="2016-11" db="EMBL/GenBank/DDBJ databases">
        <authorList>
            <person name="Jaros S."/>
            <person name="Januszkiewicz K."/>
            <person name="Wedrychowicz H."/>
        </authorList>
    </citation>
    <scope>NUCLEOTIDE SEQUENCE [LARGE SCALE GENOMIC DNA]</scope>
    <source>
        <strain evidence="2 3">DSM 21864</strain>
    </source>
</reference>
<dbReference type="InterPro" id="IPR051532">
    <property type="entry name" value="Ester_Hydrolysis_Enzymes"/>
</dbReference>
<feature type="domain" description="SGNH hydrolase-type esterase" evidence="1">
    <location>
        <begin position="57"/>
        <end position="256"/>
    </location>
</feature>
<dbReference type="Proteomes" id="UP000184080">
    <property type="component" value="Unassembled WGS sequence"/>
</dbReference>